<comment type="caution">
    <text evidence="3">The sequence shown here is derived from an EMBL/GenBank/DDBJ whole genome shotgun (WGS) entry which is preliminary data.</text>
</comment>
<dbReference type="Pfam" id="PF13358">
    <property type="entry name" value="DDE_3"/>
    <property type="match status" value="1"/>
</dbReference>
<dbReference type="EMBL" id="JAJSOF020000031">
    <property type="protein sequence ID" value="KAJ4431123.1"/>
    <property type="molecule type" value="Genomic_DNA"/>
</dbReference>
<dbReference type="InterPro" id="IPR036397">
    <property type="entry name" value="RNaseH_sf"/>
</dbReference>
<reference evidence="3 4" key="1">
    <citation type="journal article" date="2022" name="Allergy">
        <title>Genome assembly and annotation of Periplaneta americana reveal a comprehensive cockroach allergen profile.</title>
        <authorList>
            <person name="Wang L."/>
            <person name="Xiong Q."/>
            <person name="Saelim N."/>
            <person name="Wang L."/>
            <person name="Nong W."/>
            <person name="Wan A.T."/>
            <person name="Shi M."/>
            <person name="Liu X."/>
            <person name="Cao Q."/>
            <person name="Hui J.H.L."/>
            <person name="Sookrung N."/>
            <person name="Leung T.F."/>
            <person name="Tungtrongchitr A."/>
            <person name="Tsui S.K.W."/>
        </authorList>
    </citation>
    <scope>NUCLEOTIDE SEQUENCE [LARGE SCALE GENOMIC DNA]</scope>
    <source>
        <strain evidence="3">PWHHKU_190912</strain>
    </source>
</reference>
<feature type="region of interest" description="Disordered" evidence="1">
    <location>
        <begin position="245"/>
        <end position="264"/>
    </location>
</feature>
<protein>
    <recommendedName>
        <fullName evidence="2">Tc1-like transposase DDE domain-containing protein</fullName>
    </recommendedName>
</protein>
<dbReference type="Gene3D" id="3.30.420.10">
    <property type="entry name" value="Ribonuclease H-like superfamily/Ribonuclease H"/>
    <property type="match status" value="1"/>
</dbReference>
<feature type="compositionally biased region" description="Polar residues" evidence="1">
    <location>
        <begin position="161"/>
        <end position="170"/>
    </location>
</feature>
<proteinExistence type="predicted"/>
<dbReference type="InterPro" id="IPR038717">
    <property type="entry name" value="Tc1-like_DDE_dom"/>
</dbReference>
<sequence length="264" mass="30410">MSCDGTGLLERIHGLFTAEVYKHILANVMIPSARKRYPEGTLFFQQDNHLIHTANRIRRWFTRRRDVDPVDWPPNSPDMNPFQNLWAAVKRILRSNWAEQPPVQTPEELWDRVLDAREKMAKNLDLFHNLVESMPRIMMTDVDAGVPVSTIPSTLSSDSSNVVTTASPDTSGVVRRQKNPTVSEEDRLVRRVSYLKATWGDRMHVDSDLDLSDTESPHVQHRSAHRRWRPPLFPDDIQRLKRLFEEAAAPSPQPTAAPARQRQR</sequence>
<feature type="region of interest" description="Disordered" evidence="1">
    <location>
        <begin position="154"/>
        <end position="182"/>
    </location>
</feature>
<organism evidence="3 4">
    <name type="scientific">Periplaneta americana</name>
    <name type="common">American cockroach</name>
    <name type="synonym">Blatta americana</name>
    <dbReference type="NCBI Taxonomy" id="6978"/>
    <lineage>
        <taxon>Eukaryota</taxon>
        <taxon>Metazoa</taxon>
        <taxon>Ecdysozoa</taxon>
        <taxon>Arthropoda</taxon>
        <taxon>Hexapoda</taxon>
        <taxon>Insecta</taxon>
        <taxon>Pterygota</taxon>
        <taxon>Neoptera</taxon>
        <taxon>Polyneoptera</taxon>
        <taxon>Dictyoptera</taxon>
        <taxon>Blattodea</taxon>
        <taxon>Blattoidea</taxon>
        <taxon>Blattidae</taxon>
        <taxon>Blattinae</taxon>
        <taxon>Periplaneta</taxon>
    </lineage>
</organism>
<evidence type="ECO:0000256" key="1">
    <source>
        <dbReference type="SAM" id="MobiDB-lite"/>
    </source>
</evidence>
<accession>A0ABQ8SB20</accession>
<dbReference type="Proteomes" id="UP001148838">
    <property type="component" value="Unassembled WGS sequence"/>
</dbReference>
<evidence type="ECO:0000313" key="4">
    <source>
        <dbReference type="Proteomes" id="UP001148838"/>
    </source>
</evidence>
<feature type="compositionally biased region" description="Low complexity" evidence="1">
    <location>
        <begin position="247"/>
        <end position="264"/>
    </location>
</feature>
<keyword evidence="4" id="KW-1185">Reference proteome</keyword>
<feature type="domain" description="Tc1-like transposase DDE" evidence="2">
    <location>
        <begin position="17"/>
        <end position="95"/>
    </location>
</feature>
<gene>
    <name evidence="3" type="ORF">ANN_19718</name>
</gene>
<evidence type="ECO:0000259" key="2">
    <source>
        <dbReference type="Pfam" id="PF13358"/>
    </source>
</evidence>
<evidence type="ECO:0000313" key="3">
    <source>
        <dbReference type="EMBL" id="KAJ4431123.1"/>
    </source>
</evidence>
<name>A0ABQ8SB20_PERAM</name>